<reference evidence="3 4" key="1">
    <citation type="submission" date="2009-02" db="EMBL/GenBank/DDBJ databases">
        <title>Sequencing of the draft genome and assembly of Lutiella nitroferrum 2002.</title>
        <authorList>
            <consortium name="US DOE Joint Genome Institute (JGI-PGF)"/>
            <person name="Lucas S."/>
            <person name="Copeland A."/>
            <person name="Lapidus A."/>
            <person name="Glavina del Rio T."/>
            <person name="Tice H."/>
            <person name="Bruce D."/>
            <person name="Goodwin L."/>
            <person name="Pitluck S."/>
            <person name="Larimer F."/>
            <person name="Land M.L."/>
            <person name="Hauser L."/>
            <person name="Coates J.D."/>
        </authorList>
    </citation>
    <scope>NUCLEOTIDE SEQUENCE [LARGE SCALE GENOMIC DNA]</scope>
    <source>
        <strain evidence="3 4">2002</strain>
    </source>
</reference>
<dbReference type="eggNOG" id="COG0792">
    <property type="taxonomic scope" value="Bacteria"/>
</dbReference>
<proteinExistence type="inferred from homology"/>
<dbReference type="HAMAP" id="MF_00048">
    <property type="entry name" value="UPF0102"/>
    <property type="match status" value="1"/>
</dbReference>
<dbReference type="CDD" id="cd20736">
    <property type="entry name" value="PoNe_Nuclease"/>
    <property type="match status" value="1"/>
</dbReference>
<gene>
    <name evidence="3" type="ORF">FuraDRAFT_0125</name>
</gene>
<dbReference type="InterPro" id="IPR011856">
    <property type="entry name" value="tRNA_endonuc-like_dom_sf"/>
</dbReference>
<accession>B9YYE0</accession>
<dbReference type="Proteomes" id="UP000003165">
    <property type="component" value="Unassembled WGS sequence"/>
</dbReference>
<dbReference type="PANTHER" id="PTHR34039">
    <property type="entry name" value="UPF0102 PROTEIN YRAN"/>
    <property type="match status" value="1"/>
</dbReference>
<comment type="similarity">
    <text evidence="1 2">Belongs to the UPF0102 family.</text>
</comment>
<dbReference type="InterPro" id="IPR003509">
    <property type="entry name" value="UPF0102_YraN-like"/>
</dbReference>
<dbReference type="EMBL" id="ACIS01000001">
    <property type="protein sequence ID" value="EEG10143.1"/>
    <property type="molecule type" value="Genomic_DNA"/>
</dbReference>
<evidence type="ECO:0000256" key="2">
    <source>
        <dbReference type="HAMAP-Rule" id="MF_00048"/>
    </source>
</evidence>
<dbReference type="SUPFAM" id="SSF52980">
    <property type="entry name" value="Restriction endonuclease-like"/>
    <property type="match status" value="1"/>
</dbReference>
<dbReference type="NCBIfam" id="NF009150">
    <property type="entry name" value="PRK12497.1-3"/>
    <property type="match status" value="1"/>
</dbReference>
<evidence type="ECO:0000256" key="1">
    <source>
        <dbReference type="ARBA" id="ARBA00006738"/>
    </source>
</evidence>
<dbReference type="Pfam" id="PF02021">
    <property type="entry name" value="UPF0102"/>
    <property type="match status" value="1"/>
</dbReference>
<evidence type="ECO:0000313" key="3">
    <source>
        <dbReference type="EMBL" id="EEG10143.1"/>
    </source>
</evidence>
<sequence length="111" mass="12367">MNELGRQAEDRALAFLQQQGLRLVERNWQCKGGEIDLVMREGEYWVFVEVRHRADQRFGGAGASITPAKLRKLTLAAGVYLSSRGIDAPCRFDAVLSHGNGAPEWLKNILA</sequence>
<dbReference type="NCBIfam" id="TIGR00252">
    <property type="entry name" value="YraN family protein"/>
    <property type="match status" value="1"/>
</dbReference>
<dbReference type="RefSeq" id="WP_008952145.1">
    <property type="nucleotide sequence ID" value="NZ_ACIS01000001.1"/>
</dbReference>
<dbReference type="AlphaFoldDB" id="B9YYE0"/>
<evidence type="ECO:0000313" key="4">
    <source>
        <dbReference type="Proteomes" id="UP000003165"/>
    </source>
</evidence>
<keyword evidence="4" id="KW-1185">Reference proteome</keyword>
<dbReference type="PANTHER" id="PTHR34039:SF1">
    <property type="entry name" value="UPF0102 PROTEIN YRAN"/>
    <property type="match status" value="1"/>
</dbReference>
<comment type="caution">
    <text evidence="3">The sequence shown here is derived from an EMBL/GenBank/DDBJ whole genome shotgun (WGS) entry which is preliminary data.</text>
</comment>
<name>B9YYE0_9NEIS</name>
<dbReference type="Gene3D" id="3.40.1350.10">
    <property type="match status" value="1"/>
</dbReference>
<dbReference type="InterPro" id="IPR011335">
    <property type="entry name" value="Restrct_endonuc-II-like"/>
</dbReference>
<organism evidence="3 4">
    <name type="scientific">Pseudogulbenkiania ferrooxidans 2002</name>
    <dbReference type="NCBI Taxonomy" id="279714"/>
    <lineage>
        <taxon>Bacteria</taxon>
        <taxon>Pseudomonadati</taxon>
        <taxon>Pseudomonadota</taxon>
        <taxon>Betaproteobacteria</taxon>
        <taxon>Neisseriales</taxon>
        <taxon>Chromobacteriaceae</taxon>
        <taxon>Pseudogulbenkiania</taxon>
    </lineage>
</organism>
<protein>
    <recommendedName>
        <fullName evidence="2">UPF0102 protein FuraDRAFT_0125</fullName>
    </recommendedName>
</protein>
<dbReference type="GO" id="GO:0003676">
    <property type="term" value="F:nucleic acid binding"/>
    <property type="evidence" value="ECO:0007669"/>
    <property type="project" value="InterPro"/>
</dbReference>